<keyword evidence="1" id="KW-0378">Hydrolase</keyword>
<dbReference type="Pfam" id="PF13365">
    <property type="entry name" value="Trypsin_2"/>
    <property type="match status" value="1"/>
</dbReference>
<keyword evidence="1" id="KW-0720">Serine protease</keyword>
<proteinExistence type="predicted"/>
<dbReference type="GO" id="GO:0006508">
    <property type="term" value="P:proteolysis"/>
    <property type="evidence" value="ECO:0007669"/>
    <property type="project" value="InterPro"/>
</dbReference>
<evidence type="ECO:0000256" key="2">
    <source>
        <dbReference type="SAM" id="MobiDB-lite"/>
    </source>
</evidence>
<accession>A0A285USV9</accession>
<reference evidence="5" key="1">
    <citation type="submission" date="2017-08" db="EMBL/GenBank/DDBJ databases">
        <authorList>
            <person name="Varghese N."/>
            <person name="Submissions S."/>
        </authorList>
    </citation>
    <scope>NUCLEOTIDE SEQUENCE [LARGE SCALE GENOMIC DNA]</scope>
    <source>
        <strain evidence="5">JC23</strain>
    </source>
</reference>
<dbReference type="InterPro" id="IPR009003">
    <property type="entry name" value="Peptidase_S1_PA"/>
</dbReference>
<dbReference type="GO" id="GO:0004252">
    <property type="term" value="F:serine-type endopeptidase activity"/>
    <property type="evidence" value="ECO:0007669"/>
    <property type="project" value="InterPro"/>
</dbReference>
<feature type="transmembrane region" description="Helical" evidence="3">
    <location>
        <begin position="68"/>
        <end position="89"/>
    </location>
</feature>
<evidence type="ECO:0000256" key="1">
    <source>
        <dbReference type="ARBA" id="ARBA00022825"/>
    </source>
</evidence>
<keyword evidence="5" id="KW-1185">Reference proteome</keyword>
<evidence type="ECO:0000313" key="4">
    <source>
        <dbReference type="EMBL" id="SOC43341.1"/>
    </source>
</evidence>
<feature type="region of interest" description="Disordered" evidence="2">
    <location>
        <begin position="1"/>
        <end position="24"/>
    </location>
</feature>
<protein>
    <submittedName>
        <fullName evidence="4">Trypsin-like peptidase</fullName>
    </submittedName>
</protein>
<dbReference type="InterPro" id="IPR001940">
    <property type="entry name" value="Peptidase_S1C"/>
</dbReference>
<sequence>MIEERFAGGVDMAKEKEQPEQDPISEEELIELVLEAQAEALEKQRLERLDRLEGKQIKRKRQPPFARFIAWLIAIMLTFSTFAIFFEIFSIPAVEFLKKSTSLSFQSNIQTYKKSVVQISTHESKGTGFSISDDGLIVTNAHVIEDALSLTVYFPEDGIYEAEVIESYPEIDIAFLQVEGTDLPTLDLAKNYEFTFREAVYFIGNPLFFSGIANEGQILGTKSLSDWEEDVYMMDAPVYKGNSGSPVIDMSGYVIGVVFATLDDKEHGNVGLFIPIELVNEKLKNIK</sequence>
<feature type="compositionally biased region" description="Basic and acidic residues" evidence="2">
    <location>
        <begin position="1"/>
        <end position="19"/>
    </location>
</feature>
<name>A0A285USV9_9BACL</name>
<organism evidence="4 5">
    <name type="scientific">Ureibacillus acetophenoni</name>
    <dbReference type="NCBI Taxonomy" id="614649"/>
    <lineage>
        <taxon>Bacteria</taxon>
        <taxon>Bacillati</taxon>
        <taxon>Bacillota</taxon>
        <taxon>Bacilli</taxon>
        <taxon>Bacillales</taxon>
        <taxon>Caryophanaceae</taxon>
        <taxon>Ureibacillus</taxon>
    </lineage>
</organism>
<dbReference type="Proteomes" id="UP000219252">
    <property type="component" value="Unassembled WGS sequence"/>
</dbReference>
<dbReference type="Gene3D" id="2.40.10.10">
    <property type="entry name" value="Trypsin-like serine proteases"/>
    <property type="match status" value="2"/>
</dbReference>
<dbReference type="InterPro" id="IPR043504">
    <property type="entry name" value="Peptidase_S1_PA_chymotrypsin"/>
</dbReference>
<keyword evidence="3" id="KW-0812">Transmembrane</keyword>
<dbReference type="PRINTS" id="PR00834">
    <property type="entry name" value="PROTEASES2C"/>
</dbReference>
<evidence type="ECO:0000313" key="5">
    <source>
        <dbReference type="Proteomes" id="UP000219252"/>
    </source>
</evidence>
<dbReference type="SUPFAM" id="SSF50494">
    <property type="entry name" value="Trypsin-like serine proteases"/>
    <property type="match status" value="1"/>
</dbReference>
<gene>
    <name evidence="4" type="ORF">SAMN05877842_11593</name>
</gene>
<keyword evidence="3" id="KW-1133">Transmembrane helix</keyword>
<evidence type="ECO:0000256" key="3">
    <source>
        <dbReference type="SAM" id="Phobius"/>
    </source>
</evidence>
<keyword evidence="1" id="KW-0645">Protease</keyword>
<dbReference type="PANTHER" id="PTHR43019">
    <property type="entry name" value="SERINE ENDOPROTEASE DEGS"/>
    <property type="match status" value="1"/>
</dbReference>
<keyword evidence="3" id="KW-0472">Membrane</keyword>
<dbReference type="PANTHER" id="PTHR43019:SF23">
    <property type="entry name" value="PROTEASE DO-LIKE 5, CHLOROPLASTIC"/>
    <property type="match status" value="1"/>
</dbReference>
<dbReference type="AlphaFoldDB" id="A0A285USV9"/>
<dbReference type="EMBL" id="OBQC01000015">
    <property type="protein sequence ID" value="SOC43341.1"/>
    <property type="molecule type" value="Genomic_DNA"/>
</dbReference>